<comment type="caution">
    <text evidence="6">The sequence shown here is derived from an EMBL/GenBank/DDBJ whole genome shotgun (WGS) entry which is preliminary data.</text>
</comment>
<feature type="transmembrane region" description="Helical" evidence="2">
    <location>
        <begin position="265"/>
        <end position="286"/>
    </location>
</feature>
<keyword evidence="2" id="KW-1133">Transmembrane helix</keyword>
<feature type="transmembrane region" description="Helical" evidence="2">
    <location>
        <begin position="331"/>
        <end position="348"/>
    </location>
</feature>
<proteinExistence type="predicted"/>
<reference evidence="6 7" key="1">
    <citation type="submission" date="2020-08" db="EMBL/GenBank/DDBJ databases">
        <title>Genomic Encyclopedia of Type Strains, Phase IV (KMG-IV): sequencing the most valuable type-strain genomes for metagenomic binning, comparative biology and taxonomic classification.</title>
        <authorList>
            <person name="Goeker M."/>
        </authorList>
    </citation>
    <scope>NUCLEOTIDE SEQUENCE [LARGE SCALE GENOMIC DNA]</scope>
    <source>
        <strain evidence="6 7">DSM 105074</strain>
    </source>
</reference>
<evidence type="ECO:0000313" key="6">
    <source>
        <dbReference type="EMBL" id="MBB5285363.1"/>
    </source>
</evidence>
<dbReference type="RefSeq" id="WP_184175434.1">
    <property type="nucleotide sequence ID" value="NZ_JACHGF010000005.1"/>
</dbReference>
<dbReference type="GO" id="GO:0016020">
    <property type="term" value="C:membrane"/>
    <property type="evidence" value="ECO:0007669"/>
    <property type="project" value="InterPro"/>
</dbReference>
<dbReference type="InterPro" id="IPR011623">
    <property type="entry name" value="7TMR_DISM_rcpt_extracell_dom1"/>
</dbReference>
<evidence type="ECO:0000313" key="7">
    <source>
        <dbReference type="Proteomes" id="UP000557307"/>
    </source>
</evidence>
<dbReference type="InterPro" id="IPR050640">
    <property type="entry name" value="Bact_2-comp_sensor_kinase"/>
</dbReference>
<organism evidence="6 7">
    <name type="scientific">Rhabdobacter roseus</name>
    <dbReference type="NCBI Taxonomy" id="1655419"/>
    <lineage>
        <taxon>Bacteria</taxon>
        <taxon>Pseudomonadati</taxon>
        <taxon>Bacteroidota</taxon>
        <taxon>Cytophagia</taxon>
        <taxon>Cytophagales</taxon>
        <taxon>Cytophagaceae</taxon>
        <taxon>Rhabdobacter</taxon>
    </lineage>
</organism>
<feature type="transmembrane region" description="Helical" evidence="2">
    <location>
        <begin position="224"/>
        <end position="245"/>
    </location>
</feature>
<dbReference type="Pfam" id="PF07695">
    <property type="entry name" value="7TMR-DISM_7TM"/>
    <property type="match status" value="1"/>
</dbReference>
<evidence type="ECO:0008006" key="8">
    <source>
        <dbReference type="Google" id="ProtNLM"/>
    </source>
</evidence>
<dbReference type="AlphaFoldDB" id="A0A840TVS7"/>
<accession>A0A840TVS7</accession>
<dbReference type="InterPro" id="IPR036890">
    <property type="entry name" value="HATPase_C_sf"/>
</dbReference>
<feature type="transmembrane region" description="Helical" evidence="2">
    <location>
        <begin position="298"/>
        <end position="319"/>
    </location>
</feature>
<feature type="domain" description="Signal transduction histidine kinase internal region" evidence="4">
    <location>
        <begin position="481"/>
        <end position="559"/>
    </location>
</feature>
<dbReference type="GO" id="GO:0000155">
    <property type="term" value="F:phosphorelay sensor kinase activity"/>
    <property type="evidence" value="ECO:0007669"/>
    <property type="project" value="InterPro"/>
</dbReference>
<dbReference type="Proteomes" id="UP000557307">
    <property type="component" value="Unassembled WGS sequence"/>
</dbReference>
<feature type="domain" description="7TM-DISM receptor extracellular" evidence="5">
    <location>
        <begin position="196"/>
        <end position="408"/>
    </location>
</feature>
<evidence type="ECO:0000256" key="1">
    <source>
        <dbReference type="SAM" id="Coils"/>
    </source>
</evidence>
<evidence type="ECO:0000259" key="5">
    <source>
        <dbReference type="Pfam" id="PF07695"/>
    </source>
</evidence>
<evidence type="ECO:0000259" key="4">
    <source>
        <dbReference type="Pfam" id="PF06580"/>
    </source>
</evidence>
<gene>
    <name evidence="6" type="ORF">HNQ92_003520</name>
</gene>
<dbReference type="Pfam" id="PF06580">
    <property type="entry name" value="His_kinase"/>
    <property type="match status" value="1"/>
</dbReference>
<keyword evidence="2" id="KW-0812">Transmembrane</keyword>
<keyword evidence="7" id="KW-1185">Reference proteome</keyword>
<keyword evidence="3" id="KW-0732">Signal</keyword>
<keyword evidence="2" id="KW-0472">Membrane</keyword>
<feature type="signal peptide" evidence="3">
    <location>
        <begin position="1"/>
        <end position="24"/>
    </location>
</feature>
<dbReference type="InterPro" id="IPR010559">
    <property type="entry name" value="Sig_transdc_His_kin_internal"/>
</dbReference>
<keyword evidence="1" id="KW-0175">Coiled coil</keyword>
<sequence length="686" mass="79377">MVLRAWYFLAGSLFLFLLKVPALAQDTLRTSHLQTESTLHFTQNSFTETTQVPPSTARYLPGWAAEGPHRLAHYWLLNDTDAPYTLYLRAGTSDPLYASSVDLLRMKAGVNLAVVLSLPGQVPLRNGPGVPASQRAYPPDLQAIALTLAPRQAIRAEVLLPGTSIKPLDTQLRWFSAEGYLAFGQAYRTATQPSLYISLGFLGCLLVMTLFMLLVYFQSRAVNFLYYAGYLFFVFGFVLIADYPLKYHRLFIWEFPVYGLNLKETFVYGYLISYQLFIMHFLDLRYTEPTVFRTLRVVNYLFFGFVLINVGVLSLGLPLGQQHLLFQANSYVLYLLLPLYGYIIWRLGALRHQQYYGYIFWGTLCLYLGNLAGTLTELMDYRLPGLFPNTYTQLGTFVEVIFFSLGLGRQMLLESEEKTNVQQAYILELKRNKQLIQEANRELEQKVAERTQEVVLKTQQLEQEKQQKLEAQYKQELAQIQMMAFQAQMNPHFTFNCLSAIRLLILQDKKEAASDYIGKFARLMRLTLENSQKRFVALKQNMEYLSMYVEMERLRFGRDFRFTIHYEGEEADEDLQIPPMLLQPFVENAIWHGLLDKEGDKYLQITFCQRHDHLLCEVEDNGIGYHESRRRKKSTHQSKGMSITKEYFRLWDQHTQLKTAFEVLDKAEQQAGQTGTLIRISLPLVL</sequence>
<feature type="transmembrane region" description="Helical" evidence="2">
    <location>
        <begin position="355"/>
        <end position="375"/>
    </location>
</feature>
<dbReference type="PANTHER" id="PTHR34220:SF7">
    <property type="entry name" value="SENSOR HISTIDINE KINASE YPDA"/>
    <property type="match status" value="1"/>
</dbReference>
<dbReference type="Gene3D" id="3.30.565.10">
    <property type="entry name" value="Histidine kinase-like ATPase, C-terminal domain"/>
    <property type="match status" value="1"/>
</dbReference>
<protein>
    <recommendedName>
        <fullName evidence="8">Histidine kinase</fullName>
    </recommendedName>
</protein>
<dbReference type="EMBL" id="JACHGF010000005">
    <property type="protein sequence ID" value="MBB5285363.1"/>
    <property type="molecule type" value="Genomic_DNA"/>
</dbReference>
<dbReference type="SUPFAM" id="SSF55874">
    <property type="entry name" value="ATPase domain of HSP90 chaperone/DNA topoisomerase II/histidine kinase"/>
    <property type="match status" value="1"/>
</dbReference>
<evidence type="ECO:0000256" key="3">
    <source>
        <dbReference type="SAM" id="SignalP"/>
    </source>
</evidence>
<feature type="transmembrane region" description="Helical" evidence="2">
    <location>
        <begin position="195"/>
        <end position="217"/>
    </location>
</feature>
<feature type="chain" id="PRO_5032459083" description="Histidine kinase" evidence="3">
    <location>
        <begin position="25"/>
        <end position="686"/>
    </location>
</feature>
<feature type="coiled-coil region" evidence="1">
    <location>
        <begin position="426"/>
        <end position="453"/>
    </location>
</feature>
<evidence type="ECO:0000256" key="2">
    <source>
        <dbReference type="SAM" id="Phobius"/>
    </source>
</evidence>
<name>A0A840TVS7_9BACT</name>
<dbReference type="PANTHER" id="PTHR34220">
    <property type="entry name" value="SENSOR HISTIDINE KINASE YPDA"/>
    <property type="match status" value="1"/>
</dbReference>